<dbReference type="RefSeq" id="WP_003826893.1">
    <property type="nucleotide sequence ID" value="NZ_AP012322.1"/>
</dbReference>
<dbReference type="STRING" id="1683.Bang102_007905"/>
<dbReference type="GeneID" id="42865447"/>
<reference evidence="2" key="1">
    <citation type="submission" date="2009-04" db="EMBL/GenBank/DDBJ databases">
        <authorList>
            <person name="Weinstock G."/>
            <person name="Sodergren E."/>
            <person name="Clifton S."/>
            <person name="Fulton L."/>
            <person name="Fulton B."/>
            <person name="Courtney L."/>
            <person name="Fronick C."/>
            <person name="Harrison M."/>
            <person name="Strong C."/>
            <person name="Farmer C."/>
            <person name="Delahaunty K."/>
            <person name="Markovic C."/>
            <person name="Hall O."/>
            <person name="Minx P."/>
            <person name="Tomlinson C."/>
            <person name="Mitreva M."/>
            <person name="Nelson J."/>
            <person name="Hou S."/>
            <person name="Wollam A."/>
            <person name="Pepin K.H."/>
            <person name="Johnson M."/>
            <person name="Bhonagiri V."/>
            <person name="Nash W.E."/>
            <person name="Warren W."/>
            <person name="Chinwalla A."/>
            <person name="Mardis E.R."/>
            <person name="Wilson R.K."/>
        </authorList>
    </citation>
    <scope>NUCLEOTIDE SEQUENCE [LARGE SCALE GENOMIC DNA]</scope>
    <source>
        <strain evidence="2">DSM 20098</strain>
    </source>
</reference>
<comment type="caution">
    <text evidence="2">The sequence shown here is derived from an EMBL/GenBank/DDBJ whole genome shotgun (WGS) entry which is preliminary data.</text>
</comment>
<dbReference type="AlphaFoldDB" id="C4FFZ3"/>
<evidence type="ECO:0000313" key="3">
    <source>
        <dbReference type="Proteomes" id="UP000006408"/>
    </source>
</evidence>
<protein>
    <recommendedName>
        <fullName evidence="1">NADPH-dependent FMN reductase-like domain-containing protein</fullName>
    </recommendedName>
</protein>
<dbReference type="Proteomes" id="UP000006408">
    <property type="component" value="Unassembled WGS sequence"/>
</dbReference>
<gene>
    <name evidence="2" type="ORF">BIFANG_03258</name>
</gene>
<proteinExistence type="predicted"/>
<feature type="domain" description="NADPH-dependent FMN reductase-like" evidence="1">
    <location>
        <begin position="3"/>
        <end position="151"/>
    </location>
</feature>
<evidence type="ECO:0000259" key="1">
    <source>
        <dbReference type="Pfam" id="PF03358"/>
    </source>
</evidence>
<dbReference type="InterPro" id="IPR029039">
    <property type="entry name" value="Flavoprotein-like_sf"/>
</dbReference>
<dbReference type="Pfam" id="PF03358">
    <property type="entry name" value="FMN_red"/>
    <property type="match status" value="1"/>
</dbReference>
<name>C4FFZ3_9BIFI</name>
<keyword evidence="3" id="KW-1185">Reference proteome</keyword>
<organism evidence="2 3">
    <name type="scientific">Bifidobacterium angulatum DSM 20098 = JCM 7096</name>
    <dbReference type="NCBI Taxonomy" id="518635"/>
    <lineage>
        <taxon>Bacteria</taxon>
        <taxon>Bacillati</taxon>
        <taxon>Actinomycetota</taxon>
        <taxon>Actinomycetes</taxon>
        <taxon>Bifidobacteriales</taxon>
        <taxon>Bifidobacteriaceae</taxon>
        <taxon>Bifidobacterium</taxon>
    </lineage>
</organism>
<dbReference type="EMBL" id="ABYS02000009">
    <property type="protein sequence ID" value="EEP20689.1"/>
    <property type="molecule type" value="Genomic_DNA"/>
</dbReference>
<dbReference type="SUPFAM" id="SSF52218">
    <property type="entry name" value="Flavoproteins"/>
    <property type="match status" value="1"/>
</dbReference>
<dbReference type="InterPro" id="IPR005025">
    <property type="entry name" value="FMN_Rdtase-like_dom"/>
</dbReference>
<evidence type="ECO:0000313" key="2">
    <source>
        <dbReference type="EMBL" id="EEP20689.1"/>
    </source>
</evidence>
<dbReference type="GO" id="GO:0016491">
    <property type="term" value="F:oxidoreductase activity"/>
    <property type="evidence" value="ECO:0007669"/>
    <property type="project" value="InterPro"/>
</dbReference>
<dbReference type="Gene3D" id="3.40.50.360">
    <property type="match status" value="1"/>
</dbReference>
<dbReference type="HOGENOM" id="CLU_050993_1_2_11"/>
<accession>C4FFZ3</accession>
<dbReference type="eggNOG" id="COG0655">
    <property type="taxonomic scope" value="Bacteria"/>
</dbReference>
<sequence>MYRIFAYCGSRNPQSRTLQAIVLIQQWLSSLQDSIDTQISWTICTPKDLRILPSDGTAWEFSTGVDRQELLGIDDSGRLKTMIEHCDYLILGSPTYGHNVSGDMKIVMDRLCYWSHLFYLSGKPGMPLVSASTNGYLKVGDMLERFMDSLGIVRDPTAYNTYGMPFENNEAQGAARHILAALTSHEASMPNGYQEELFRSYKRSYIRRNEQNAEYRYWKKHRMFDCDSLAEYFASLPQVEH</sequence>